<comment type="similarity">
    <text evidence="2">Belongs to the FAH family.</text>
</comment>
<dbReference type="EMBL" id="JBHSBV010000005">
    <property type="protein sequence ID" value="MFC4202098.1"/>
    <property type="molecule type" value="Genomic_DNA"/>
</dbReference>
<protein>
    <submittedName>
        <fullName evidence="6">Fumarylacetoacetate hydrolase family protein</fullName>
        <ecNumber evidence="6">3.7.-.-</ecNumber>
    </submittedName>
</protein>
<keyword evidence="3" id="KW-0479">Metal-binding</keyword>
<dbReference type="Pfam" id="PF01557">
    <property type="entry name" value="FAA_hydrolase"/>
    <property type="match status" value="1"/>
</dbReference>
<evidence type="ECO:0000256" key="3">
    <source>
        <dbReference type="ARBA" id="ARBA00022723"/>
    </source>
</evidence>
<keyword evidence="6" id="KW-0378">Hydrolase</keyword>
<comment type="caution">
    <text evidence="6">The sequence shown here is derived from an EMBL/GenBank/DDBJ whole genome shotgun (WGS) entry which is preliminary data.</text>
</comment>
<reference evidence="7" key="1">
    <citation type="journal article" date="2019" name="Int. J. Syst. Evol. Microbiol.">
        <title>The Global Catalogue of Microorganisms (GCM) 10K type strain sequencing project: providing services to taxonomists for standard genome sequencing and annotation.</title>
        <authorList>
            <consortium name="The Broad Institute Genomics Platform"/>
            <consortium name="The Broad Institute Genome Sequencing Center for Infectious Disease"/>
            <person name="Wu L."/>
            <person name="Ma J."/>
        </authorList>
    </citation>
    <scope>NUCLEOTIDE SEQUENCE [LARGE SCALE GENOMIC DNA]</scope>
    <source>
        <strain evidence="7">LMG 24813</strain>
    </source>
</reference>
<dbReference type="Proteomes" id="UP001595848">
    <property type="component" value="Unassembled WGS sequence"/>
</dbReference>
<accession>A0ABV8P250</accession>
<evidence type="ECO:0000313" key="6">
    <source>
        <dbReference type="EMBL" id="MFC4202098.1"/>
    </source>
</evidence>
<gene>
    <name evidence="6" type="ORF">ACFOY1_14155</name>
</gene>
<feature type="domain" description="Rv2993c-like N-terminal" evidence="5">
    <location>
        <begin position="1"/>
        <end position="52"/>
    </location>
</feature>
<dbReference type="GO" id="GO:0016787">
    <property type="term" value="F:hydrolase activity"/>
    <property type="evidence" value="ECO:0007669"/>
    <property type="project" value="UniProtKB-KW"/>
</dbReference>
<dbReference type="EC" id="3.7.-.-" evidence="6"/>
<evidence type="ECO:0000256" key="2">
    <source>
        <dbReference type="ARBA" id="ARBA00010211"/>
    </source>
</evidence>
<dbReference type="RefSeq" id="WP_217966299.1">
    <property type="nucleotide sequence ID" value="NZ_JAHTBN010000012.1"/>
</dbReference>
<dbReference type="InterPro" id="IPR011234">
    <property type="entry name" value="Fumarylacetoacetase-like_C"/>
</dbReference>
<proteinExistence type="inferred from homology"/>
<evidence type="ECO:0000259" key="4">
    <source>
        <dbReference type="Pfam" id="PF01557"/>
    </source>
</evidence>
<comment type="cofactor">
    <cofactor evidence="1">
        <name>Mg(2+)</name>
        <dbReference type="ChEBI" id="CHEBI:18420"/>
    </cofactor>
</comment>
<feature type="domain" description="Fumarylacetoacetase-like C-terminal" evidence="4">
    <location>
        <begin position="59"/>
        <end position="259"/>
    </location>
</feature>
<keyword evidence="7" id="KW-1185">Reference proteome</keyword>
<organism evidence="6 7">
    <name type="scientific">Candidimonas humi</name>
    <dbReference type="NCBI Taxonomy" id="683355"/>
    <lineage>
        <taxon>Bacteria</taxon>
        <taxon>Pseudomonadati</taxon>
        <taxon>Pseudomonadota</taxon>
        <taxon>Betaproteobacteria</taxon>
        <taxon>Burkholderiales</taxon>
        <taxon>Alcaligenaceae</taxon>
        <taxon>Candidimonas</taxon>
    </lineage>
</organism>
<name>A0ABV8P250_9BURK</name>
<evidence type="ECO:0000259" key="5">
    <source>
        <dbReference type="Pfam" id="PF10370"/>
    </source>
</evidence>
<evidence type="ECO:0000313" key="7">
    <source>
        <dbReference type="Proteomes" id="UP001595848"/>
    </source>
</evidence>
<sequence length="270" mass="29988">MRWINFSLPGSGRRAYGRLDDDDRVHEIRGIPWAGHELASASYKLSEVKIEVPVVPPTFYAAGLNYVTHIREQETLTGRKIDVPPQADIGYRAVNALIAHEENVVIPEDATHIEYEGELVVVIGKKARNVSEAEALQCIFGYTIGNDVSERAWQRSDRTFWRAKNCDTFKPMGPWIETGFDPARAETRVLVNGQVKSHFNTGDMLFGIATFISRMTRYLTLYPGDIVWMGTDGHSPKLAHGDTVDVDISGLGTLRNTFVRAAGNPLAGNS</sequence>
<dbReference type="PANTHER" id="PTHR42796:SF4">
    <property type="entry name" value="FUMARYLACETOACETATE HYDROLASE DOMAIN-CONTAINING PROTEIN 2A"/>
    <property type="match status" value="1"/>
</dbReference>
<dbReference type="InterPro" id="IPR051121">
    <property type="entry name" value="FAH"/>
</dbReference>
<dbReference type="PANTHER" id="PTHR42796">
    <property type="entry name" value="FUMARYLACETOACETATE HYDROLASE DOMAIN-CONTAINING PROTEIN 2A-RELATED"/>
    <property type="match status" value="1"/>
</dbReference>
<dbReference type="InterPro" id="IPR018833">
    <property type="entry name" value="Rv2993c-like_N"/>
</dbReference>
<evidence type="ECO:0000256" key="1">
    <source>
        <dbReference type="ARBA" id="ARBA00001946"/>
    </source>
</evidence>
<dbReference type="Pfam" id="PF10370">
    <property type="entry name" value="Rv2993c-like_N"/>
    <property type="match status" value="1"/>
</dbReference>